<evidence type="ECO:0000313" key="1">
    <source>
        <dbReference type="EMBL" id="CAE6715793.1"/>
    </source>
</evidence>
<organism evidence="1 2">
    <name type="scientific">Nitrospira defluvii</name>
    <dbReference type="NCBI Taxonomy" id="330214"/>
    <lineage>
        <taxon>Bacteria</taxon>
        <taxon>Pseudomonadati</taxon>
        <taxon>Nitrospirota</taxon>
        <taxon>Nitrospiria</taxon>
        <taxon>Nitrospirales</taxon>
        <taxon>Nitrospiraceae</taxon>
        <taxon>Nitrospira</taxon>
    </lineage>
</organism>
<comment type="caution">
    <text evidence="1">The sequence shown here is derived from an EMBL/GenBank/DDBJ whole genome shotgun (WGS) entry which is preliminary data.</text>
</comment>
<keyword evidence="2" id="KW-1185">Reference proteome</keyword>
<accession>A0ABM8QU82</accession>
<name>A0ABM8QU82_9BACT</name>
<proteinExistence type="predicted"/>
<dbReference type="EMBL" id="CAJNBJ010000001">
    <property type="protein sequence ID" value="CAE6715793.1"/>
    <property type="molecule type" value="Genomic_DNA"/>
</dbReference>
<gene>
    <name evidence="1" type="ORF">NSPZN2_11440</name>
</gene>
<dbReference type="Proteomes" id="UP000675880">
    <property type="component" value="Unassembled WGS sequence"/>
</dbReference>
<sequence length="109" mass="11937">MRHVPNPRNHVGDGLGLEGNANAHLELVRHHAFPHGIAEETLLRKDRLKVQRPITLSHIAPAKAGADVGNQGLFADTYLTAQRGRLAKQVRPLTGCCWCLRAIAQRLGP</sequence>
<reference evidence="1 2" key="1">
    <citation type="submission" date="2021-02" db="EMBL/GenBank/DDBJ databases">
        <authorList>
            <person name="Han P."/>
        </authorList>
    </citation>
    <scope>NUCLEOTIDE SEQUENCE [LARGE SCALE GENOMIC DNA]</scope>
    <source>
        <strain evidence="1">Candidatus Nitrospira sp. ZN2</strain>
    </source>
</reference>
<evidence type="ECO:0000313" key="2">
    <source>
        <dbReference type="Proteomes" id="UP000675880"/>
    </source>
</evidence>
<protein>
    <submittedName>
        <fullName evidence="1">Uncharacterized protein</fullName>
    </submittedName>
</protein>